<gene>
    <name evidence="2" type="ORF">BINO364_LOCUS6503</name>
</gene>
<dbReference type="OrthoDB" id="7410140at2759"/>
<dbReference type="Gene3D" id="1.10.238.270">
    <property type="match status" value="1"/>
</dbReference>
<feature type="non-terminal residue" evidence="2">
    <location>
        <position position="184"/>
    </location>
</feature>
<dbReference type="EMBL" id="OV170234">
    <property type="protein sequence ID" value="CAH0720245.1"/>
    <property type="molecule type" value="Genomic_DNA"/>
</dbReference>
<proteinExistence type="predicted"/>
<evidence type="ECO:0000313" key="3">
    <source>
        <dbReference type="Proteomes" id="UP000838878"/>
    </source>
</evidence>
<protein>
    <submittedName>
        <fullName evidence="2">Uncharacterized protein</fullName>
    </submittedName>
</protein>
<feature type="chain" id="PRO_5035473976" evidence="1">
    <location>
        <begin position="17"/>
        <end position="184"/>
    </location>
</feature>
<keyword evidence="3" id="KW-1185">Reference proteome</keyword>
<evidence type="ECO:0000313" key="2">
    <source>
        <dbReference type="EMBL" id="CAH0720245.1"/>
    </source>
</evidence>
<dbReference type="Proteomes" id="UP000838878">
    <property type="component" value="Chromosome 14"/>
</dbReference>
<keyword evidence="1" id="KW-0732">Signal</keyword>
<name>A0A8J9V563_9NEOP</name>
<evidence type="ECO:0000256" key="1">
    <source>
        <dbReference type="SAM" id="SignalP"/>
    </source>
</evidence>
<dbReference type="AlphaFoldDB" id="A0A8J9V563"/>
<accession>A0A8J9V563</accession>
<feature type="signal peptide" evidence="1">
    <location>
        <begin position="1"/>
        <end position="16"/>
    </location>
</feature>
<organism evidence="2 3">
    <name type="scientific">Brenthis ino</name>
    <name type="common">lesser marbled fritillary</name>
    <dbReference type="NCBI Taxonomy" id="405034"/>
    <lineage>
        <taxon>Eukaryota</taxon>
        <taxon>Metazoa</taxon>
        <taxon>Ecdysozoa</taxon>
        <taxon>Arthropoda</taxon>
        <taxon>Hexapoda</taxon>
        <taxon>Insecta</taxon>
        <taxon>Pterygota</taxon>
        <taxon>Neoptera</taxon>
        <taxon>Endopterygota</taxon>
        <taxon>Lepidoptera</taxon>
        <taxon>Glossata</taxon>
        <taxon>Ditrysia</taxon>
        <taxon>Papilionoidea</taxon>
        <taxon>Nymphalidae</taxon>
        <taxon>Heliconiinae</taxon>
        <taxon>Argynnini</taxon>
        <taxon>Brenthis</taxon>
    </lineage>
</organism>
<reference evidence="2" key="1">
    <citation type="submission" date="2021-12" db="EMBL/GenBank/DDBJ databases">
        <authorList>
            <person name="Martin H S."/>
        </authorList>
    </citation>
    <scope>NUCLEOTIDE SEQUENCE</scope>
</reference>
<sequence length="184" mass="20221">MFRSFFIFVAIVACQANVQVPPPVRCGPLPSAIHTCMGSPKIVKPELTSQCNKDTECEEMTCLFQKSGWIKGGKVEKEAIRAYFDEFAKNHPEWSAAVVNVQSSCLSADLPSQGVFLNCPAYDIMICSYSNFIKNVQPSQWKSSEECKYSRQFAAACPYCPADCFAPLVPIGSCNACLALPRSP</sequence>